<dbReference type="EMBL" id="BSNJ01000002">
    <property type="protein sequence ID" value="GLQ19972.1"/>
    <property type="molecule type" value="Genomic_DNA"/>
</dbReference>
<evidence type="ECO:0000313" key="3">
    <source>
        <dbReference type="Proteomes" id="UP001161390"/>
    </source>
</evidence>
<dbReference type="Proteomes" id="UP001161390">
    <property type="component" value="Unassembled WGS sequence"/>
</dbReference>
<keyword evidence="1" id="KW-0812">Transmembrane</keyword>
<feature type="transmembrane region" description="Helical" evidence="1">
    <location>
        <begin position="31"/>
        <end position="50"/>
    </location>
</feature>
<feature type="transmembrane region" description="Helical" evidence="1">
    <location>
        <begin position="129"/>
        <end position="149"/>
    </location>
</feature>
<dbReference type="Pfam" id="PF20108">
    <property type="entry name" value="DUF6498"/>
    <property type="match status" value="1"/>
</dbReference>
<gene>
    <name evidence="2" type="ORF">GCM10007854_09270</name>
</gene>
<feature type="transmembrane region" description="Helical" evidence="1">
    <location>
        <begin position="56"/>
        <end position="75"/>
    </location>
</feature>
<reference evidence="2" key="2">
    <citation type="submission" date="2023-01" db="EMBL/GenBank/DDBJ databases">
        <title>Draft genome sequence of Algimonas porphyrae strain NBRC 108216.</title>
        <authorList>
            <person name="Sun Q."/>
            <person name="Mori K."/>
        </authorList>
    </citation>
    <scope>NUCLEOTIDE SEQUENCE</scope>
    <source>
        <strain evidence="2">NBRC 108216</strain>
    </source>
</reference>
<protein>
    <submittedName>
        <fullName evidence="2">Uncharacterized protein</fullName>
    </submittedName>
</protein>
<name>A0ABQ5V161_9PROT</name>
<accession>A0ABQ5V161</accession>
<sequence length="224" mass="25076">MTETDTRPENWTDDRMYTGLGWRSIMTRPSVLFLILVNIVPLVGAILFGWDVGFLMLLYWLETIVIGVFNIPKLLTSAGGRSGTRLWVSLVGNLFLTAFFCVHYGMFNFGHYMFLQGFFDFPPIGRDLLIALAGLTFSHAFSLVVNWFGKAEYRTALVNEQMFKPYIRVVVMHVTIIFGGIFAALGGGLVTLTLLIVLKTGADIAAHAITHGWISPKYLRRGES</sequence>
<feature type="transmembrane region" description="Helical" evidence="1">
    <location>
        <begin position="170"/>
        <end position="198"/>
    </location>
</feature>
<evidence type="ECO:0000256" key="1">
    <source>
        <dbReference type="SAM" id="Phobius"/>
    </source>
</evidence>
<proteinExistence type="predicted"/>
<reference evidence="2" key="1">
    <citation type="journal article" date="2014" name="Int. J. Syst. Evol. Microbiol.">
        <title>Complete genome of a new Firmicutes species belonging to the dominant human colonic microbiota ('Ruminococcus bicirculans') reveals two chromosomes and a selective capacity to utilize plant glucans.</title>
        <authorList>
            <consortium name="NISC Comparative Sequencing Program"/>
            <person name="Wegmann U."/>
            <person name="Louis P."/>
            <person name="Goesmann A."/>
            <person name="Henrissat B."/>
            <person name="Duncan S.H."/>
            <person name="Flint H.J."/>
        </authorList>
    </citation>
    <scope>NUCLEOTIDE SEQUENCE</scope>
    <source>
        <strain evidence="2">NBRC 108216</strain>
    </source>
</reference>
<comment type="caution">
    <text evidence="2">The sequence shown here is derived from an EMBL/GenBank/DDBJ whole genome shotgun (WGS) entry which is preliminary data.</text>
</comment>
<dbReference type="InterPro" id="IPR045466">
    <property type="entry name" value="DUF6498"/>
</dbReference>
<organism evidence="2 3">
    <name type="scientific">Algimonas porphyrae</name>
    <dbReference type="NCBI Taxonomy" id="1128113"/>
    <lineage>
        <taxon>Bacteria</taxon>
        <taxon>Pseudomonadati</taxon>
        <taxon>Pseudomonadota</taxon>
        <taxon>Alphaproteobacteria</taxon>
        <taxon>Maricaulales</taxon>
        <taxon>Robiginitomaculaceae</taxon>
        <taxon>Algimonas</taxon>
    </lineage>
</organism>
<keyword evidence="1" id="KW-0472">Membrane</keyword>
<dbReference type="RefSeq" id="WP_284370126.1">
    <property type="nucleotide sequence ID" value="NZ_BSNJ01000002.1"/>
</dbReference>
<keyword evidence="1" id="KW-1133">Transmembrane helix</keyword>
<keyword evidence="3" id="KW-1185">Reference proteome</keyword>
<evidence type="ECO:0000313" key="2">
    <source>
        <dbReference type="EMBL" id="GLQ19972.1"/>
    </source>
</evidence>
<feature type="transmembrane region" description="Helical" evidence="1">
    <location>
        <begin position="87"/>
        <end position="109"/>
    </location>
</feature>